<keyword evidence="3" id="KW-1185">Reference proteome</keyword>
<feature type="compositionally biased region" description="Basic and acidic residues" evidence="1">
    <location>
        <begin position="99"/>
        <end position="111"/>
    </location>
</feature>
<protein>
    <submittedName>
        <fullName evidence="2">Uncharacterized protein</fullName>
    </submittedName>
</protein>
<evidence type="ECO:0000256" key="1">
    <source>
        <dbReference type="SAM" id="MobiDB-lite"/>
    </source>
</evidence>
<feature type="region of interest" description="Disordered" evidence="1">
    <location>
        <begin position="92"/>
        <end position="116"/>
    </location>
</feature>
<name>A0ABM8GPE5_9MICO</name>
<proteinExistence type="predicted"/>
<dbReference type="Proteomes" id="UP001321486">
    <property type="component" value="Chromosome"/>
</dbReference>
<dbReference type="EMBL" id="AP027732">
    <property type="protein sequence ID" value="BDZ50323.1"/>
    <property type="molecule type" value="Genomic_DNA"/>
</dbReference>
<sequence>MRGNVGQPGLRGVDRLAERSVEFAHGRVERRDVEVAQTVRGVREGDLVGDLGEVGRAETVSEVAAEPADVAGGIEEVSDLGDAPRGLGRVCPGSGFAGTRHEEGRDVEGARARGPTGIVDPGLGDVEAVPGLGVPPLIGELQADEAADRVEKCRLVVVRPVGEVLLGVLPEEVAQGL</sequence>
<reference evidence="3" key="1">
    <citation type="journal article" date="2019" name="Int. J. Syst. Evol. Microbiol.">
        <title>The Global Catalogue of Microorganisms (GCM) 10K type strain sequencing project: providing services to taxonomists for standard genome sequencing and annotation.</title>
        <authorList>
            <consortium name="The Broad Institute Genomics Platform"/>
            <consortium name="The Broad Institute Genome Sequencing Center for Infectious Disease"/>
            <person name="Wu L."/>
            <person name="Ma J."/>
        </authorList>
    </citation>
    <scope>NUCLEOTIDE SEQUENCE [LARGE SCALE GENOMIC DNA]</scope>
    <source>
        <strain evidence="3">NBRC 108728</strain>
    </source>
</reference>
<evidence type="ECO:0000313" key="2">
    <source>
        <dbReference type="EMBL" id="BDZ50323.1"/>
    </source>
</evidence>
<accession>A0ABM8GPE5</accession>
<organism evidence="2 3">
    <name type="scientific">Frondihabitans sucicola</name>
    <dbReference type="NCBI Taxonomy" id="1268041"/>
    <lineage>
        <taxon>Bacteria</taxon>
        <taxon>Bacillati</taxon>
        <taxon>Actinomycetota</taxon>
        <taxon>Actinomycetes</taxon>
        <taxon>Micrococcales</taxon>
        <taxon>Microbacteriaceae</taxon>
        <taxon>Frondihabitans</taxon>
    </lineage>
</organism>
<evidence type="ECO:0000313" key="3">
    <source>
        <dbReference type="Proteomes" id="UP001321486"/>
    </source>
</evidence>
<gene>
    <name evidence="2" type="ORF">GCM10025867_25640</name>
</gene>